<protein>
    <recommendedName>
        <fullName evidence="2">Survival protein SurE-like phosphatase/nucleotidase domain-containing protein</fullName>
    </recommendedName>
</protein>
<organism evidence="3 4">
    <name type="scientific">Trichoglossum hirsutum</name>
    <dbReference type="NCBI Taxonomy" id="265104"/>
    <lineage>
        <taxon>Eukaryota</taxon>
        <taxon>Fungi</taxon>
        <taxon>Dikarya</taxon>
        <taxon>Ascomycota</taxon>
        <taxon>Pezizomycotina</taxon>
        <taxon>Geoglossomycetes</taxon>
        <taxon>Geoglossales</taxon>
        <taxon>Geoglossaceae</taxon>
        <taxon>Trichoglossum</taxon>
    </lineage>
</organism>
<gene>
    <name evidence="3" type="ORF">GP486_003717</name>
</gene>
<feature type="domain" description="Survival protein SurE-like phosphatase/nucleotidase" evidence="2">
    <location>
        <begin position="3"/>
        <end position="218"/>
    </location>
</feature>
<evidence type="ECO:0000259" key="2">
    <source>
        <dbReference type="Pfam" id="PF01975"/>
    </source>
</evidence>
<dbReference type="SUPFAM" id="SSF64167">
    <property type="entry name" value="SurE-like"/>
    <property type="match status" value="1"/>
</dbReference>
<dbReference type="PROSITE" id="PS51221">
    <property type="entry name" value="TTL"/>
    <property type="match status" value="1"/>
</dbReference>
<comment type="caution">
    <text evidence="3">The sequence shown here is derived from an EMBL/GenBank/DDBJ whole genome shotgun (WGS) entry which is preliminary data.</text>
</comment>
<dbReference type="InterPro" id="IPR002828">
    <property type="entry name" value="SurE-like_Pase/nucleotidase"/>
</dbReference>
<dbReference type="Pfam" id="PF01975">
    <property type="entry name" value="SurE"/>
    <property type="match status" value="1"/>
</dbReference>
<dbReference type="EMBL" id="JAGHQM010000526">
    <property type="protein sequence ID" value="KAH0559766.1"/>
    <property type="molecule type" value="Genomic_DNA"/>
</dbReference>
<dbReference type="PANTHER" id="PTHR47551">
    <property type="entry name" value="TUBULIN--TYROSINE LIGASE PBY1-RELATED"/>
    <property type="match status" value="1"/>
</dbReference>
<evidence type="ECO:0000313" key="3">
    <source>
        <dbReference type="EMBL" id="KAH0559766.1"/>
    </source>
</evidence>
<evidence type="ECO:0000313" key="4">
    <source>
        <dbReference type="Proteomes" id="UP000750711"/>
    </source>
</evidence>
<dbReference type="Gene3D" id="3.30.470.20">
    <property type="entry name" value="ATP-grasp fold, B domain"/>
    <property type="match status" value="1"/>
</dbReference>
<dbReference type="GO" id="GO:0000932">
    <property type="term" value="C:P-body"/>
    <property type="evidence" value="ECO:0007669"/>
    <property type="project" value="TreeGrafter"/>
</dbReference>
<name>A0A9P8RQ96_9PEZI</name>
<dbReference type="Pfam" id="PF03133">
    <property type="entry name" value="TTL"/>
    <property type="match status" value="1"/>
</dbReference>
<evidence type="ECO:0000256" key="1">
    <source>
        <dbReference type="SAM" id="MobiDB-lite"/>
    </source>
</evidence>
<dbReference type="InterPro" id="IPR036523">
    <property type="entry name" value="SurE-like_sf"/>
</dbReference>
<dbReference type="AlphaFoldDB" id="A0A9P8RQ96"/>
<dbReference type="GO" id="GO:0016787">
    <property type="term" value="F:hydrolase activity"/>
    <property type="evidence" value="ECO:0007669"/>
    <property type="project" value="InterPro"/>
</dbReference>
<sequence length="754" mass="83891">MHILVVNDDGPPSRKSSPYVLPFVRTLQSAGHTVSVILPNIQRSWIGKAHIVGALVKPTYYRPGKLPTDEGTIHDRPLPLGSSGEEWILVDSTPASCVQIGLYHFFQDRGPVDLVVSGPNYGRNSTAVFSLNSGTIGGAMEAAIFRKPGIAISFAFYSPQRADPDMIAAASRQGLRVIEHLFANWGSDVDLYTVNIPLLLDIEGRKVLYTHMLQNYWSSGSSFQEVTVEDEGDPAEHEMDIRKEEGAAGGGDAVVEARHKHRHFKWAPRFADVFESVEESEPGNDGWAVKEGYTSVTPLKANFMHANGFTGELKLPPLAPSPTTSQIYALISSLDGYVHPLIVSALHQHVPNLRFISSVSELPTPQAPLLQYASYETLSFPHALAHPTTSLANAYVIRKALIRKHYLAATVRTWLTKHPGSILRDHVKPTVELELDYAEYLDEALAEAWELREAFERNDNRSEEEKEWWILKPGMSDRGQGIRLFSSEDELRAIFQGWEDAVPDSDGSEDGNTSDHDADPTVAPQERPGSPIMISQLRHFVAQPYIDPPFLLPSIPRKFHIRAYVLAVGSLHVYVYREMLALFAAAPYQTPSSTDTSDLRAHLTNTCIQDGNREGSVERFWALGGEDAWKESVWGQICGVTGEVFQAASREMMVHFQTLPNAFEIFGIDYLVDAYMNAWLLEVNAFPDFAQTGDELKGVVGGLFDEIARVAIRPFFGLSVDENRGARRLHRVLDIDLGRHYNDSCRLRLSPVKP</sequence>
<reference evidence="3" key="1">
    <citation type="submission" date="2021-03" db="EMBL/GenBank/DDBJ databases">
        <title>Comparative genomics and phylogenomic investigation of the class Geoglossomycetes provide insights into ecological specialization and systematics.</title>
        <authorList>
            <person name="Melie T."/>
            <person name="Pirro S."/>
            <person name="Miller A.N."/>
            <person name="Quandt A."/>
        </authorList>
    </citation>
    <scope>NUCLEOTIDE SEQUENCE</scope>
    <source>
        <strain evidence="3">CAQ_001_2017</strain>
    </source>
</reference>
<dbReference type="Gene3D" id="3.40.1210.10">
    <property type="entry name" value="Survival protein SurE-like phosphatase/nucleotidase"/>
    <property type="match status" value="1"/>
</dbReference>
<dbReference type="SUPFAM" id="SSF56059">
    <property type="entry name" value="Glutathione synthetase ATP-binding domain-like"/>
    <property type="match status" value="1"/>
</dbReference>
<dbReference type="NCBIfam" id="TIGR00087">
    <property type="entry name" value="surE"/>
    <property type="match status" value="1"/>
</dbReference>
<dbReference type="InterPro" id="IPR004344">
    <property type="entry name" value="TTL/TTLL_fam"/>
</dbReference>
<keyword evidence="4" id="KW-1185">Reference proteome</keyword>
<proteinExistence type="predicted"/>
<dbReference type="PANTHER" id="PTHR47551:SF1">
    <property type="entry name" value="TUBULIN--TYROSINE LIGASE PBY1-RELATED"/>
    <property type="match status" value="1"/>
</dbReference>
<feature type="region of interest" description="Disordered" evidence="1">
    <location>
        <begin position="502"/>
        <end position="528"/>
    </location>
</feature>
<accession>A0A9P8RQ96</accession>
<dbReference type="Proteomes" id="UP000750711">
    <property type="component" value="Unassembled WGS sequence"/>
</dbReference>
<dbReference type="InterPro" id="IPR027746">
    <property type="entry name" value="TTL"/>
</dbReference>